<feature type="region of interest" description="Disordered" evidence="1">
    <location>
        <begin position="15"/>
        <end position="138"/>
    </location>
</feature>
<feature type="compositionally biased region" description="Low complexity" evidence="1">
    <location>
        <begin position="88"/>
        <end position="103"/>
    </location>
</feature>
<dbReference type="Gene3D" id="2.90.10.10">
    <property type="entry name" value="Bulb-type lectin domain"/>
    <property type="match status" value="1"/>
</dbReference>
<evidence type="ECO:0000256" key="1">
    <source>
        <dbReference type="SAM" id="MobiDB-lite"/>
    </source>
</evidence>
<dbReference type="InterPro" id="IPR012334">
    <property type="entry name" value="Pectin_lyas_fold"/>
</dbReference>
<dbReference type="EMBL" id="CAJMWY010001928">
    <property type="protein sequence ID" value="CAE6478411.1"/>
    <property type="molecule type" value="Genomic_DNA"/>
</dbReference>
<name>A0A8H3H294_9AGAM</name>
<dbReference type="SUPFAM" id="SSF51126">
    <property type="entry name" value="Pectin lyase-like"/>
    <property type="match status" value="1"/>
</dbReference>
<evidence type="ECO:0008006" key="4">
    <source>
        <dbReference type="Google" id="ProtNLM"/>
    </source>
</evidence>
<organism evidence="2 3">
    <name type="scientific">Rhizoctonia solani</name>
    <dbReference type="NCBI Taxonomy" id="456999"/>
    <lineage>
        <taxon>Eukaryota</taxon>
        <taxon>Fungi</taxon>
        <taxon>Dikarya</taxon>
        <taxon>Basidiomycota</taxon>
        <taxon>Agaricomycotina</taxon>
        <taxon>Agaricomycetes</taxon>
        <taxon>Cantharellales</taxon>
        <taxon>Ceratobasidiaceae</taxon>
        <taxon>Rhizoctonia</taxon>
    </lineage>
</organism>
<gene>
    <name evidence="2" type="ORF">RDB_LOCUS94387</name>
</gene>
<accession>A0A8H3H294</accession>
<dbReference type="InterPro" id="IPR036426">
    <property type="entry name" value="Bulb-type_lectin_dom_sf"/>
</dbReference>
<sequence>MSDFFRLADKFKDKLGISTPQGHNQHQGGYSGGAPYGQGSTPGYQYQGSSAPYSPQGQQPPPSSYGMQQPWDHPSHAPSFPSVPSPHQPHSSSAYGAPQSWSSAPPPIPPRMAPTVPDRPGLSTSRETEFAPESNHSQVGAIYAPGTYPTPELFCFPFGKHHVLHSPEFGFTAKSIQQKLDELGPNSTLYLPRGSRWEVEAMMTMHSFQELATEGYPTAEQEMAWLDAKEECHGHLINAFGKSGTRIRNILVEGNRERFGHDPDGKCMIILGDVNTCNQVVDRCIIRNPRHWSCLQAFEGSTNIRITNNFIGPAGYGADVEDGKWADGISFSASDGLVAGNQILDATDGAIVIFGAPGSLITSNTVINRHRLCLGGLNMVDYNPHKGNYNFTRVINNTVRTEGAYIKVGVGMGPSILGKANADSIEEGGIVMRNLIESRDIGHGKGGLGYGYAVGSDTTNWTCVENVSAPGVEYYGDISASLPELIASPTAFIRDGPAEARGRLQPEFVPGHIECLFRITSGPSTVLFIRDGPAEARGRLQPEFVPGHIECLFRITSGPSTVLGWNPGQLHLGLGSHVKLRSTRLCLDQSGEVCVREHQNHQDGRTLWSGGSHLVHQHNAAKLVFAPGGKLMVVDDNTRTILHDFTPHIRAPDHPDSEDAHSLVLCEVPNRPVVSITSPAPHANTLFMSSYIERCGREFEPGQFVARYIGNGNGTLVYVFSPYTQILVIRARHDGPIRTPLEWPLDQNEWIVEWSSPNEPSAEPVTDAKLSWQGDGNLVIYANGGVPWGSGTHDKGATILRWGLGTPEEPYLEIINDDGDRIWST</sequence>
<comment type="caution">
    <text evidence="2">The sequence shown here is derived from an EMBL/GenBank/DDBJ whole genome shotgun (WGS) entry which is preliminary data.</text>
</comment>
<evidence type="ECO:0000313" key="3">
    <source>
        <dbReference type="Proteomes" id="UP000663861"/>
    </source>
</evidence>
<proteinExistence type="predicted"/>
<dbReference type="Gene3D" id="2.160.20.10">
    <property type="entry name" value="Single-stranded right-handed beta-helix, Pectin lyase-like"/>
    <property type="match status" value="1"/>
</dbReference>
<reference evidence="2" key="1">
    <citation type="submission" date="2021-01" db="EMBL/GenBank/DDBJ databases">
        <authorList>
            <person name="Kaushik A."/>
        </authorList>
    </citation>
    <scope>NUCLEOTIDE SEQUENCE</scope>
    <source>
        <strain evidence="2">AG4-RS23</strain>
    </source>
</reference>
<dbReference type="Proteomes" id="UP000663861">
    <property type="component" value="Unassembled WGS sequence"/>
</dbReference>
<dbReference type="SUPFAM" id="SSF51110">
    <property type="entry name" value="alpha-D-mannose-specific plant lectins"/>
    <property type="match status" value="1"/>
</dbReference>
<evidence type="ECO:0000313" key="2">
    <source>
        <dbReference type="EMBL" id="CAE6478411.1"/>
    </source>
</evidence>
<protein>
    <recommendedName>
        <fullName evidence="4">Bulb-type lectin domain-containing protein</fullName>
    </recommendedName>
</protein>
<dbReference type="InterPro" id="IPR011050">
    <property type="entry name" value="Pectin_lyase_fold/virulence"/>
</dbReference>
<feature type="compositionally biased region" description="Low complexity" evidence="1">
    <location>
        <begin position="47"/>
        <end position="57"/>
    </location>
</feature>
<dbReference type="AlphaFoldDB" id="A0A8H3H294"/>